<gene>
    <name evidence="3" type="ORF">VV02_02230</name>
</gene>
<feature type="domain" description="Alcohol dehydrogenase iron-type/glycerol dehydrogenase GldA" evidence="2">
    <location>
        <begin position="9"/>
        <end position="157"/>
    </location>
</feature>
<dbReference type="Proteomes" id="UP000066480">
    <property type="component" value="Chromosome"/>
</dbReference>
<dbReference type="InterPro" id="IPR039697">
    <property type="entry name" value="Alcohol_dehydrogenase_Fe"/>
</dbReference>
<keyword evidence="1" id="KW-0560">Oxidoreductase</keyword>
<evidence type="ECO:0000259" key="2">
    <source>
        <dbReference type="Pfam" id="PF00465"/>
    </source>
</evidence>
<evidence type="ECO:0000256" key="1">
    <source>
        <dbReference type="ARBA" id="ARBA00023002"/>
    </source>
</evidence>
<sequence>MLRTQQAPEHAVVVVDPALESSPVVTTAHDWLNGFGATVSQRTHAGRNSLDEIERLSDHLDGADVVVAIGGGTVMDSVKLAVSMADSGTTRRMLSRPGRSGLIVLPAPGGQQRPVVAVPSTLGTGSEVAAAAVLDHPRSRHLVLGPALRPVAAVHDPQARETLPPWLIHEGIVEVLHRLSSAHISTHDTVQPQDSVVLALIGELIRASNTLDRAAADGEPTPAVVARISAMSHVPALHLGRPPFGIKSWLIASELSLLTGTRKVPCLAAVLPAVWRAVLAGDRRYGSAQRLSQVWTVVRTHHAAPLDPDPVRGLAQLVERWGVEPVALSSGDRAVLVRRVHQRWGAGLPMLGDLDTDDLTDLLSVSPEPAPDRPLLTA</sequence>
<dbReference type="STRING" id="571913.VV02_02230"/>
<dbReference type="PANTHER" id="PTHR11496:SF83">
    <property type="entry name" value="HYDROXYACID-OXOACID TRANSHYDROGENASE, MITOCHONDRIAL"/>
    <property type="match status" value="1"/>
</dbReference>
<dbReference type="AlphaFoldDB" id="A0A0K1JEE5"/>
<dbReference type="Gene3D" id="3.40.50.1970">
    <property type="match status" value="1"/>
</dbReference>
<dbReference type="InterPro" id="IPR049692">
    <property type="entry name" value="Daptide_DH"/>
</dbReference>
<dbReference type="Pfam" id="PF00465">
    <property type="entry name" value="Fe-ADH"/>
    <property type="match status" value="1"/>
</dbReference>
<dbReference type="EMBL" id="CP011112">
    <property type="protein sequence ID" value="AKU14960.1"/>
    <property type="molecule type" value="Genomic_DNA"/>
</dbReference>
<dbReference type="PANTHER" id="PTHR11496">
    <property type="entry name" value="ALCOHOL DEHYDROGENASE"/>
    <property type="match status" value="1"/>
</dbReference>
<evidence type="ECO:0000313" key="4">
    <source>
        <dbReference type="Proteomes" id="UP000066480"/>
    </source>
</evidence>
<organism evidence="3 4">
    <name type="scientific">Luteipulveratus mongoliensis</name>
    <dbReference type="NCBI Taxonomy" id="571913"/>
    <lineage>
        <taxon>Bacteria</taxon>
        <taxon>Bacillati</taxon>
        <taxon>Actinomycetota</taxon>
        <taxon>Actinomycetes</taxon>
        <taxon>Micrococcales</taxon>
        <taxon>Dermacoccaceae</taxon>
        <taxon>Luteipulveratus</taxon>
    </lineage>
</organism>
<proteinExistence type="predicted"/>
<dbReference type="SUPFAM" id="SSF56796">
    <property type="entry name" value="Dehydroquinate synthase-like"/>
    <property type="match status" value="1"/>
</dbReference>
<dbReference type="NCBIfam" id="NF041822">
    <property type="entry name" value="daptide_DH"/>
    <property type="match status" value="1"/>
</dbReference>
<evidence type="ECO:0000313" key="3">
    <source>
        <dbReference type="EMBL" id="AKU14960.1"/>
    </source>
</evidence>
<accession>A0A0K1JEE5</accession>
<dbReference type="GO" id="GO:0046872">
    <property type="term" value="F:metal ion binding"/>
    <property type="evidence" value="ECO:0007669"/>
    <property type="project" value="InterPro"/>
</dbReference>
<reference evidence="3 4" key="1">
    <citation type="submission" date="2015-03" db="EMBL/GenBank/DDBJ databases">
        <title>Luteipulveratus halotolerans sp. nov., a novel actinobacterium (Dermacoccaceae) from Sarawak, Malaysia.</title>
        <authorList>
            <person name="Juboi H."/>
            <person name="Basik A."/>
            <person name="Shamsul S.S."/>
            <person name="Arnold P."/>
            <person name="Schmitt E.K."/>
            <person name="Sanglier J.-J."/>
            <person name="Yeo T."/>
        </authorList>
    </citation>
    <scope>NUCLEOTIDE SEQUENCE [LARGE SCALE GENOMIC DNA]</scope>
    <source>
        <strain evidence="3 4">MN07-A0370</strain>
    </source>
</reference>
<dbReference type="InterPro" id="IPR001670">
    <property type="entry name" value="ADH_Fe/GldA"/>
</dbReference>
<protein>
    <recommendedName>
        <fullName evidence="2">Alcohol dehydrogenase iron-type/glycerol dehydrogenase GldA domain-containing protein</fullName>
    </recommendedName>
</protein>
<dbReference type="KEGG" id="lmoi:VV02_02230"/>
<dbReference type="GO" id="GO:0004022">
    <property type="term" value="F:alcohol dehydrogenase (NAD+) activity"/>
    <property type="evidence" value="ECO:0007669"/>
    <property type="project" value="TreeGrafter"/>
</dbReference>
<keyword evidence="4" id="KW-1185">Reference proteome</keyword>
<dbReference type="RefSeq" id="WP_052589523.1">
    <property type="nucleotide sequence ID" value="NZ_CP011112.1"/>
</dbReference>
<name>A0A0K1JEE5_9MICO</name>